<dbReference type="EMBL" id="CP108253">
    <property type="protein sequence ID" value="WTU45173.1"/>
    <property type="molecule type" value="Genomic_DNA"/>
</dbReference>
<reference evidence="2" key="1">
    <citation type="submission" date="2022-10" db="EMBL/GenBank/DDBJ databases">
        <title>The complete genomes of actinobacterial strains from the NBC collection.</title>
        <authorList>
            <person name="Joergensen T.S."/>
            <person name="Alvarez Arevalo M."/>
            <person name="Sterndorff E.B."/>
            <person name="Faurdal D."/>
            <person name="Vuksanovic O."/>
            <person name="Mourched A.-S."/>
            <person name="Charusanti P."/>
            <person name="Shaw S."/>
            <person name="Blin K."/>
            <person name="Weber T."/>
        </authorList>
    </citation>
    <scope>NUCLEOTIDE SEQUENCE</scope>
    <source>
        <strain evidence="2">NBC_00060</strain>
    </source>
</reference>
<proteinExistence type="predicted"/>
<dbReference type="AlphaFoldDB" id="A0AAU2HD75"/>
<name>A0AAU2HD75_9ACTN</name>
<organism evidence="2">
    <name type="scientific">Streptomyces sp. NBC_00060</name>
    <dbReference type="NCBI Taxonomy" id="2975636"/>
    <lineage>
        <taxon>Bacteria</taxon>
        <taxon>Bacillati</taxon>
        <taxon>Actinomycetota</taxon>
        <taxon>Actinomycetes</taxon>
        <taxon>Kitasatosporales</taxon>
        <taxon>Streptomycetaceae</taxon>
        <taxon>Streptomyces</taxon>
    </lineage>
</organism>
<dbReference type="EMBL" id="CP108253">
    <property type="protein sequence ID" value="WTU38185.1"/>
    <property type="molecule type" value="Genomic_DNA"/>
</dbReference>
<keyword evidence="2" id="KW-0489">Methyltransferase</keyword>
<dbReference type="InterPro" id="IPR029063">
    <property type="entry name" value="SAM-dependent_MTases_sf"/>
</dbReference>
<dbReference type="Gene3D" id="3.40.50.150">
    <property type="entry name" value="Vaccinia Virus protein VP39"/>
    <property type="match status" value="1"/>
</dbReference>
<evidence type="ECO:0000313" key="2">
    <source>
        <dbReference type="EMBL" id="WTU45173.1"/>
    </source>
</evidence>
<sequence length="258" mass="28396">MTTARVRLVDSAGAVAGGGEPGQRQRLTATAEPHPGTERLDRIHAELVVTSLARRGLQQFIDVRLPMLRGFEDDLHRIARRIQPQATWLCIDHELPSPRARRTPKAMPGGAPVLRARFEEMEQLLDAAEARLERTQPIAALLHDVLFQVRDAPARAGMVLLREWLAAGSAVSLTHPTPDLIRRARPADVTARPAPLFQGRRRAQIAALLDGFHQVGRMVPTHQWHPAHPHRGQPGWAAGSYAALAFTPHPSAKENACT</sequence>
<dbReference type="EC" id="2.1.1.-" evidence="2"/>
<gene>
    <name evidence="1" type="ORF">OHV25_00585</name>
    <name evidence="2" type="ORF">OHV25_39255</name>
</gene>
<protein>
    <submittedName>
        <fullName evidence="2">SAM-dependent methyltransferase</fullName>
        <ecNumber evidence="2">2.1.1.-</ecNumber>
    </submittedName>
</protein>
<keyword evidence="2" id="KW-0808">Transferase</keyword>
<evidence type="ECO:0000313" key="1">
    <source>
        <dbReference type="EMBL" id="WTU38185.1"/>
    </source>
</evidence>
<dbReference type="GO" id="GO:0008168">
    <property type="term" value="F:methyltransferase activity"/>
    <property type="evidence" value="ECO:0007669"/>
    <property type="project" value="UniProtKB-KW"/>
</dbReference>
<dbReference type="Pfam" id="PF04672">
    <property type="entry name" value="Methyltransf_19"/>
    <property type="match status" value="1"/>
</dbReference>
<dbReference type="SUPFAM" id="SSF53335">
    <property type="entry name" value="S-adenosyl-L-methionine-dependent methyltransferases"/>
    <property type="match status" value="1"/>
</dbReference>
<dbReference type="GO" id="GO:0032259">
    <property type="term" value="P:methylation"/>
    <property type="evidence" value="ECO:0007669"/>
    <property type="project" value="UniProtKB-KW"/>
</dbReference>
<dbReference type="InterPro" id="IPR006764">
    <property type="entry name" value="SAM_dep_MeTrfase_SAV2177_type"/>
</dbReference>
<accession>A0AAU2HD75</accession>